<evidence type="ECO:0000313" key="1">
    <source>
        <dbReference type="EMBL" id="MCE7510713.1"/>
    </source>
</evidence>
<keyword evidence="2" id="KW-1185">Reference proteome</keyword>
<comment type="caution">
    <text evidence="1">The sequence shown here is derived from an EMBL/GenBank/DDBJ whole genome shotgun (WGS) entry which is preliminary data.</text>
</comment>
<protein>
    <submittedName>
        <fullName evidence="1">DUF1444 family protein</fullName>
    </submittedName>
</protein>
<organism evidence="1 2">
    <name type="scientific">Alloalcanivorax xenomutans</name>
    <dbReference type="NCBI Taxonomy" id="1094342"/>
    <lineage>
        <taxon>Bacteria</taxon>
        <taxon>Pseudomonadati</taxon>
        <taxon>Pseudomonadota</taxon>
        <taxon>Gammaproteobacteria</taxon>
        <taxon>Oceanospirillales</taxon>
        <taxon>Alcanivoracaceae</taxon>
        <taxon>Alloalcanivorax</taxon>
    </lineage>
</organism>
<proteinExistence type="predicted"/>
<gene>
    <name evidence="1" type="ORF">LZG35_18915</name>
</gene>
<sequence length="294" mass="33412">MELLRRLFGKKPTPSSGNGNLLDANAFAQRYAATVKELLGPAEVRIQSDDTNRFSVRWDSEAGWEICHFLDNAYDTYRHDPENLDQIIHTYIRSQDQVTQTQDEAVVLPVIKTRAWLDASLEQMRQAFPDATPEQMPFLTRPLSNDELLITYVEDSGEQMRFVGGEVLEKFGGDREALHQLALDNLQRQWLPHLQLKGGDGRYFVTLDTNYEASMALLFEHWRERLEVAGEPVLAIPARDRLMICGSEDEESLGKLRRVATDMAAESPYSLSSALFVFRDGDLLAFTNGLEKDN</sequence>
<dbReference type="RefSeq" id="WP_233926131.1">
    <property type="nucleotide sequence ID" value="NZ_JAJVKT010000029.1"/>
</dbReference>
<dbReference type="Proteomes" id="UP001107961">
    <property type="component" value="Unassembled WGS sequence"/>
</dbReference>
<dbReference type="InterPro" id="IPR010838">
    <property type="entry name" value="DUF1444"/>
</dbReference>
<dbReference type="EMBL" id="JAJVKT010000029">
    <property type="protein sequence ID" value="MCE7510713.1"/>
    <property type="molecule type" value="Genomic_DNA"/>
</dbReference>
<accession>A0A9Q3W9K3</accession>
<dbReference type="AlphaFoldDB" id="A0A9Q3W9K3"/>
<name>A0A9Q3W9K3_9GAMM</name>
<reference evidence="1" key="1">
    <citation type="submission" date="2022-01" db="EMBL/GenBank/DDBJ databases">
        <authorList>
            <person name="Karlyshev A.V."/>
            <person name="Jaspars M."/>
        </authorList>
    </citation>
    <scope>NUCLEOTIDE SEQUENCE</scope>
    <source>
        <strain evidence="1">AGSA3-2</strain>
    </source>
</reference>
<dbReference type="Pfam" id="PF07285">
    <property type="entry name" value="DUF1444"/>
    <property type="match status" value="1"/>
</dbReference>
<evidence type="ECO:0000313" key="2">
    <source>
        <dbReference type="Proteomes" id="UP001107961"/>
    </source>
</evidence>